<dbReference type="Proteomes" id="UP001458880">
    <property type="component" value="Unassembled WGS sequence"/>
</dbReference>
<comment type="caution">
    <text evidence="1">The sequence shown here is derived from an EMBL/GenBank/DDBJ whole genome shotgun (WGS) entry which is preliminary data.</text>
</comment>
<proteinExistence type="predicted"/>
<evidence type="ECO:0000313" key="1">
    <source>
        <dbReference type="EMBL" id="KAK9701374.1"/>
    </source>
</evidence>
<organism evidence="1 2">
    <name type="scientific">Popillia japonica</name>
    <name type="common">Japanese beetle</name>
    <dbReference type="NCBI Taxonomy" id="7064"/>
    <lineage>
        <taxon>Eukaryota</taxon>
        <taxon>Metazoa</taxon>
        <taxon>Ecdysozoa</taxon>
        <taxon>Arthropoda</taxon>
        <taxon>Hexapoda</taxon>
        <taxon>Insecta</taxon>
        <taxon>Pterygota</taxon>
        <taxon>Neoptera</taxon>
        <taxon>Endopterygota</taxon>
        <taxon>Coleoptera</taxon>
        <taxon>Polyphaga</taxon>
        <taxon>Scarabaeiformia</taxon>
        <taxon>Scarabaeidae</taxon>
        <taxon>Rutelinae</taxon>
        <taxon>Popillia</taxon>
    </lineage>
</organism>
<dbReference type="AlphaFoldDB" id="A0AAW1JDU6"/>
<keyword evidence="2" id="KW-1185">Reference proteome</keyword>
<reference evidence="1 2" key="1">
    <citation type="journal article" date="2024" name="BMC Genomics">
        <title>De novo assembly and annotation of Popillia japonica's genome with initial clues to its potential as an invasive pest.</title>
        <authorList>
            <person name="Cucini C."/>
            <person name="Boschi S."/>
            <person name="Funari R."/>
            <person name="Cardaioli E."/>
            <person name="Iannotti N."/>
            <person name="Marturano G."/>
            <person name="Paoli F."/>
            <person name="Bruttini M."/>
            <person name="Carapelli A."/>
            <person name="Frati F."/>
            <person name="Nardi F."/>
        </authorList>
    </citation>
    <scope>NUCLEOTIDE SEQUENCE [LARGE SCALE GENOMIC DNA]</scope>
    <source>
        <strain evidence="1">DMR45628</strain>
    </source>
</reference>
<dbReference type="EMBL" id="JASPKY010000415">
    <property type="protein sequence ID" value="KAK9701374.1"/>
    <property type="molecule type" value="Genomic_DNA"/>
</dbReference>
<protein>
    <submittedName>
        <fullName evidence="1">Uncharacterized protein</fullName>
    </submittedName>
</protein>
<evidence type="ECO:0000313" key="2">
    <source>
        <dbReference type="Proteomes" id="UP001458880"/>
    </source>
</evidence>
<name>A0AAW1JDU6_POPJA</name>
<gene>
    <name evidence="1" type="ORF">QE152_g30643</name>
</gene>
<accession>A0AAW1JDU6</accession>
<sequence length="111" mass="12858">MHFDQEHERGHFGTTSPQVKLWDYGWIMAISSKSVGIGESNFEQTLMKWYEEVESEVSDIDEVSECDVAGEHDTISEFDAPKDDESDDEVAKNLISFVIFSRLFHFRDTQF</sequence>